<dbReference type="OrthoDB" id="655030at2759"/>
<feature type="domain" description="FAD-dependent oxidoreductase 2 FAD-binding" evidence="5">
    <location>
        <begin position="81"/>
        <end position="126"/>
    </location>
</feature>
<dbReference type="OMA" id="YKHMVGH"/>
<keyword evidence="3" id="KW-0274">FAD</keyword>
<dbReference type="EMBL" id="GG663736">
    <property type="protein sequence ID" value="EEH59379.1"/>
    <property type="molecule type" value="Genomic_DNA"/>
</dbReference>
<dbReference type="InterPro" id="IPR003953">
    <property type="entry name" value="FAD-dep_OxRdtase_2_FAD-bd"/>
</dbReference>
<evidence type="ECO:0000313" key="8">
    <source>
        <dbReference type="Proteomes" id="UP000001876"/>
    </source>
</evidence>
<dbReference type="Gene3D" id="3.50.50.60">
    <property type="entry name" value="FAD/NAD(P)-binding domain"/>
    <property type="match status" value="1"/>
</dbReference>
<dbReference type="SUPFAM" id="SSF51905">
    <property type="entry name" value="FAD/NAD(P)-binding domain"/>
    <property type="match status" value="1"/>
</dbReference>
<evidence type="ECO:0000313" key="7">
    <source>
        <dbReference type="EMBL" id="EEH59379.1"/>
    </source>
</evidence>
<comment type="cofactor">
    <cofactor evidence="1">
        <name>FAD</name>
        <dbReference type="ChEBI" id="CHEBI:57692"/>
    </cofactor>
</comment>
<evidence type="ECO:0000259" key="5">
    <source>
        <dbReference type="Pfam" id="PF00890"/>
    </source>
</evidence>
<feature type="domain" description="FAD-binding" evidence="6">
    <location>
        <begin position="217"/>
        <end position="418"/>
    </location>
</feature>
<dbReference type="InterPro" id="IPR002938">
    <property type="entry name" value="FAD-bd"/>
</dbReference>
<dbReference type="PRINTS" id="PR00420">
    <property type="entry name" value="RNGMNOXGNASE"/>
</dbReference>
<evidence type="ECO:0000259" key="6">
    <source>
        <dbReference type="Pfam" id="PF01494"/>
    </source>
</evidence>
<dbReference type="RefSeq" id="XP_003056003.1">
    <property type="nucleotide sequence ID" value="XM_003055957.1"/>
</dbReference>
<dbReference type="AlphaFoldDB" id="C1MKI6"/>
<evidence type="ECO:0000256" key="3">
    <source>
        <dbReference type="ARBA" id="ARBA00022827"/>
    </source>
</evidence>
<accession>C1MKI6</accession>
<keyword evidence="8" id="KW-1185">Reference proteome</keyword>
<gene>
    <name evidence="7" type="primary">ZEP2</name>
    <name evidence="7" type="ORF">MICPUCDRAFT_24859</name>
</gene>
<dbReference type="Pfam" id="PF00890">
    <property type="entry name" value="FAD_binding_2"/>
    <property type="match status" value="1"/>
</dbReference>
<evidence type="ECO:0000256" key="1">
    <source>
        <dbReference type="ARBA" id="ARBA00001974"/>
    </source>
</evidence>
<evidence type="ECO:0000256" key="2">
    <source>
        <dbReference type="ARBA" id="ARBA00022630"/>
    </source>
</evidence>
<dbReference type="PANTHER" id="PTHR46496:SF1">
    <property type="entry name" value="ZEAXANTHIN EPOXIDASE, CHLOROPLASTIC"/>
    <property type="match status" value="1"/>
</dbReference>
<reference evidence="7 8" key="1">
    <citation type="journal article" date="2009" name="Science">
        <title>Green evolution and dynamic adaptations revealed by genomes of the marine picoeukaryotes Micromonas.</title>
        <authorList>
            <person name="Worden A.Z."/>
            <person name="Lee J.H."/>
            <person name="Mock T."/>
            <person name="Rouze P."/>
            <person name="Simmons M.P."/>
            <person name="Aerts A.L."/>
            <person name="Allen A.E."/>
            <person name="Cuvelier M.L."/>
            <person name="Derelle E."/>
            <person name="Everett M.V."/>
            <person name="Foulon E."/>
            <person name="Grimwood J."/>
            <person name="Gundlach H."/>
            <person name="Henrissat B."/>
            <person name="Napoli C."/>
            <person name="McDonald S.M."/>
            <person name="Parker M.S."/>
            <person name="Rombauts S."/>
            <person name="Salamov A."/>
            <person name="Von Dassow P."/>
            <person name="Badger J.H."/>
            <person name="Coutinho P.M."/>
            <person name="Demir E."/>
            <person name="Dubchak I."/>
            <person name="Gentemann C."/>
            <person name="Eikrem W."/>
            <person name="Gready J.E."/>
            <person name="John U."/>
            <person name="Lanier W."/>
            <person name="Lindquist E.A."/>
            <person name="Lucas S."/>
            <person name="Mayer K.F."/>
            <person name="Moreau H."/>
            <person name="Not F."/>
            <person name="Otillar R."/>
            <person name="Panaud O."/>
            <person name="Pangilinan J."/>
            <person name="Paulsen I."/>
            <person name="Piegu B."/>
            <person name="Poliakov A."/>
            <person name="Robbens S."/>
            <person name="Schmutz J."/>
            <person name="Toulza E."/>
            <person name="Wyss T."/>
            <person name="Zelensky A."/>
            <person name="Zhou K."/>
            <person name="Armbrust E.V."/>
            <person name="Bhattacharya D."/>
            <person name="Goodenough U.W."/>
            <person name="Van de Peer Y."/>
            <person name="Grigoriev I.V."/>
        </authorList>
    </citation>
    <scope>NUCLEOTIDE SEQUENCE [LARGE SCALE GENOMIC DNA]</scope>
    <source>
        <strain evidence="7 8">CCMP1545</strain>
    </source>
</reference>
<protein>
    <submittedName>
        <fullName evidence="7">Zeaxanthin epoxidase</fullName>
    </submittedName>
</protein>
<proteinExistence type="predicted"/>
<keyword evidence="2" id="KW-0285">Flavoprotein</keyword>
<name>C1MKI6_MICPC</name>
<organism evidence="8">
    <name type="scientific">Micromonas pusilla (strain CCMP1545)</name>
    <name type="common">Picoplanktonic green alga</name>
    <dbReference type="NCBI Taxonomy" id="564608"/>
    <lineage>
        <taxon>Eukaryota</taxon>
        <taxon>Viridiplantae</taxon>
        <taxon>Chlorophyta</taxon>
        <taxon>Mamiellophyceae</taxon>
        <taxon>Mamiellales</taxon>
        <taxon>Mamiellaceae</taxon>
        <taxon>Micromonas</taxon>
    </lineage>
</organism>
<dbReference type="STRING" id="564608.C1MKI6"/>
<dbReference type="GO" id="GO:0071949">
    <property type="term" value="F:FAD binding"/>
    <property type="evidence" value="ECO:0007669"/>
    <property type="project" value="InterPro"/>
</dbReference>
<keyword evidence="4" id="KW-0560">Oxidoreductase</keyword>
<evidence type="ECO:0000256" key="4">
    <source>
        <dbReference type="ARBA" id="ARBA00023002"/>
    </source>
</evidence>
<dbReference type="InterPro" id="IPR036188">
    <property type="entry name" value="FAD/NAD-bd_sf"/>
</dbReference>
<dbReference type="GeneID" id="9681502"/>
<dbReference type="Proteomes" id="UP000001876">
    <property type="component" value="Unassembled WGS sequence"/>
</dbReference>
<sequence>MARCAAEGDLRMMSCFSTASRRSFFFRNNEAARSSNLRLIIGRKHVSAAPKLPGSALLASGRTEDPVFKTDFISSEAPLRVLIAGGGLGGLFAAIALRKAGADVTVLERTANYRTLGGPIQLASNGVSTIKATSERLFERVHEVSRPFWDTASGIRDGLSGKWMFKFEAITELPVERNLPFSICVDRCELQGVLLEEIGSNDTVLLGSNIVRYRNNNSEDGGGITAILEDGRELQADVLIGADGIWSQVRAQMFGEPPGRKGASSTANFTGFKLYSGLPIFKPYYYADVGYSAFIGPDHYFVVCPDRAGRVQWYGFIKAVEPNTPDARKPKEYLLEKLKGWAPEVLELVEATEPLEIEVRDLWDRFPSIMRPWSDGHATLLGDSCHATMPNIGQGAGLAFEDGYELARMLASVRKRSQIPRTLNRFYYRRIFRTAAVQGLGRINSEAIKILTPLLPIRPLVEYVIGPILPFIFRLQFGYCYSFCPATMPSNDSKKMAASMRQRHKEEAEEAWTIAERKGIHIAGIANLHDDID</sequence>
<dbReference type="Pfam" id="PF01494">
    <property type="entry name" value="FAD_binding_3"/>
    <property type="match status" value="1"/>
</dbReference>
<dbReference type="KEGG" id="mpp:MICPUCDRAFT_24859"/>
<dbReference type="GO" id="GO:0016491">
    <property type="term" value="F:oxidoreductase activity"/>
    <property type="evidence" value="ECO:0007669"/>
    <property type="project" value="UniProtKB-KW"/>
</dbReference>
<dbReference type="eggNOG" id="KOG2614">
    <property type="taxonomic scope" value="Eukaryota"/>
</dbReference>
<dbReference type="PANTHER" id="PTHR46496">
    <property type="match status" value="1"/>
</dbReference>